<evidence type="ECO:0000313" key="1">
    <source>
        <dbReference type="EMBL" id="QNL14943.1"/>
    </source>
</evidence>
<reference evidence="1" key="1">
    <citation type="submission" date="2020-06" db="EMBL/GenBank/DDBJ databases">
        <authorList>
            <person name="Sheng S."/>
        </authorList>
    </citation>
    <scope>NUCLEOTIDE SEQUENCE</scope>
    <source>
        <tissue evidence="1">Antenna</tissue>
    </source>
</reference>
<dbReference type="PANTHER" id="PTHR11257:SF12">
    <property type="entry name" value="EJACULATORY BULB-SPECIFIC PROTEIN 3-RELATED"/>
    <property type="match status" value="1"/>
</dbReference>
<gene>
    <name evidence="1" type="primary">CSP6</name>
</gene>
<dbReference type="SUPFAM" id="SSF100910">
    <property type="entry name" value="Chemosensory protein Csp2"/>
    <property type="match status" value="1"/>
</dbReference>
<accession>A0A7G8Z918</accession>
<dbReference type="Pfam" id="PF03392">
    <property type="entry name" value="OS-D"/>
    <property type="match status" value="1"/>
</dbReference>
<protein>
    <submittedName>
        <fullName evidence="1">Chemosensory protein 6</fullName>
    </submittedName>
</protein>
<dbReference type="Gene3D" id="1.10.2080.10">
    <property type="entry name" value="Insect odorant-binding protein A10/Ejaculatory bulb-specific protein 3"/>
    <property type="match status" value="1"/>
</dbReference>
<dbReference type="EMBL" id="MT670939">
    <property type="protein sequence ID" value="QNL14943.1"/>
    <property type="molecule type" value="mRNA"/>
</dbReference>
<dbReference type="AlphaFoldDB" id="A0A7G8Z918"/>
<organism evidence="1">
    <name type="scientific">Aulacocentrum confusum</name>
    <dbReference type="NCBI Taxonomy" id="2767324"/>
    <lineage>
        <taxon>Eukaryota</taxon>
        <taxon>Metazoa</taxon>
        <taxon>Ecdysozoa</taxon>
        <taxon>Arthropoda</taxon>
        <taxon>Hexapoda</taxon>
        <taxon>Insecta</taxon>
        <taxon>Pterygota</taxon>
        <taxon>Neoptera</taxon>
        <taxon>Endopterygota</taxon>
        <taxon>Hymenoptera</taxon>
        <taxon>Apocrita</taxon>
        <taxon>Ichneumonoidea</taxon>
        <taxon>Braconidae</taxon>
        <taxon>Macrocentrinae</taxon>
        <taxon>Aulacocentrum</taxon>
    </lineage>
</organism>
<dbReference type="InterPro" id="IPR005055">
    <property type="entry name" value="A10/PebIII"/>
</dbReference>
<proteinExistence type="evidence at transcript level"/>
<sequence>MGEGNCTPEGKELKKSLPDALATGCKSCSEKQKTGSEKVIRFLVNEVCHHFLLFIRYCHFHYRSGDVSVHYVFKSC</sequence>
<name>A0A7G8Z918_9HYME</name>
<dbReference type="InterPro" id="IPR036682">
    <property type="entry name" value="OS_D_A10/PebIII_sf"/>
</dbReference>
<dbReference type="PANTHER" id="PTHR11257">
    <property type="entry name" value="CHEMOSENSORY PROTEIN-RELATED"/>
    <property type="match status" value="1"/>
</dbReference>